<name>A0AA88NCE1_CHASR</name>
<gene>
    <name evidence="1" type="ORF">Q5P01_005189</name>
</gene>
<keyword evidence="2" id="KW-1185">Reference proteome</keyword>
<accession>A0AA88NCE1</accession>
<dbReference type="EMBL" id="JAUPFM010000003">
    <property type="protein sequence ID" value="KAK2856454.1"/>
    <property type="molecule type" value="Genomic_DNA"/>
</dbReference>
<organism evidence="1 2">
    <name type="scientific">Channa striata</name>
    <name type="common">Snakehead murrel</name>
    <name type="synonym">Ophicephalus striatus</name>
    <dbReference type="NCBI Taxonomy" id="64152"/>
    <lineage>
        <taxon>Eukaryota</taxon>
        <taxon>Metazoa</taxon>
        <taxon>Chordata</taxon>
        <taxon>Craniata</taxon>
        <taxon>Vertebrata</taxon>
        <taxon>Euteleostomi</taxon>
        <taxon>Actinopterygii</taxon>
        <taxon>Neopterygii</taxon>
        <taxon>Teleostei</taxon>
        <taxon>Neoteleostei</taxon>
        <taxon>Acanthomorphata</taxon>
        <taxon>Anabantaria</taxon>
        <taxon>Anabantiformes</taxon>
        <taxon>Channoidei</taxon>
        <taxon>Channidae</taxon>
        <taxon>Channa</taxon>
    </lineage>
</organism>
<sequence>MSKDKVHLVRFVLDGEIVDSKTEGARTPFISSMLLPGEQTRCEFAGLLLRRGASGVNGRSPLRYACERGSLVVKILIRNKQTQRLWAAGGKRDRGATLEKWSWREGGRSVVGVSLQTYIISAQPPAATTEMETTALRE</sequence>
<evidence type="ECO:0000313" key="1">
    <source>
        <dbReference type="EMBL" id="KAK2856454.1"/>
    </source>
</evidence>
<evidence type="ECO:0000313" key="2">
    <source>
        <dbReference type="Proteomes" id="UP001187415"/>
    </source>
</evidence>
<dbReference type="Proteomes" id="UP001187415">
    <property type="component" value="Unassembled WGS sequence"/>
</dbReference>
<reference evidence="1" key="1">
    <citation type="submission" date="2023-07" db="EMBL/GenBank/DDBJ databases">
        <title>Chromosome-level Genome Assembly of Striped Snakehead (Channa striata).</title>
        <authorList>
            <person name="Liu H."/>
        </authorList>
    </citation>
    <scope>NUCLEOTIDE SEQUENCE</scope>
    <source>
        <strain evidence="1">Gz</strain>
        <tissue evidence="1">Muscle</tissue>
    </source>
</reference>
<protein>
    <submittedName>
        <fullName evidence="1">Uncharacterized protein</fullName>
    </submittedName>
</protein>
<dbReference type="AlphaFoldDB" id="A0AA88NCE1"/>
<comment type="caution">
    <text evidence="1">The sequence shown here is derived from an EMBL/GenBank/DDBJ whole genome shotgun (WGS) entry which is preliminary data.</text>
</comment>
<proteinExistence type="predicted"/>